<keyword evidence="4" id="KW-1185">Reference proteome</keyword>
<dbReference type="EMBL" id="CM003104">
    <property type="protein sequence ID" value="KUI71723.1"/>
    <property type="molecule type" value="Genomic_DNA"/>
</dbReference>
<reference evidence="3" key="1">
    <citation type="submission" date="2014-12" db="EMBL/GenBank/DDBJ databases">
        <title>Genome Sequence of Valsa Canker Pathogens Uncovers a Specific Adaption of Colonization on Woody Bark.</title>
        <authorList>
            <person name="Yin Z."/>
            <person name="Liu H."/>
            <person name="Gao X."/>
            <person name="Li Z."/>
            <person name="Song N."/>
            <person name="Ke X."/>
            <person name="Dai Q."/>
            <person name="Wu Y."/>
            <person name="Sun Y."/>
            <person name="Xu J.-R."/>
            <person name="Kang Z.K."/>
            <person name="Wang L."/>
            <person name="Huang L."/>
        </authorList>
    </citation>
    <scope>NUCLEOTIDE SEQUENCE [LARGE SCALE GENOMIC DNA]</scope>
    <source>
        <strain evidence="3">03-8</strain>
    </source>
</reference>
<feature type="compositionally biased region" description="Basic and acidic residues" evidence="1">
    <location>
        <begin position="453"/>
        <end position="465"/>
    </location>
</feature>
<feature type="region of interest" description="Disordered" evidence="1">
    <location>
        <begin position="151"/>
        <end position="174"/>
    </location>
</feature>
<evidence type="ECO:0000256" key="1">
    <source>
        <dbReference type="SAM" id="MobiDB-lite"/>
    </source>
</evidence>
<evidence type="ECO:0000313" key="4">
    <source>
        <dbReference type="Proteomes" id="UP000078559"/>
    </source>
</evidence>
<feature type="compositionally biased region" description="Low complexity" evidence="1">
    <location>
        <begin position="367"/>
        <end position="386"/>
    </location>
</feature>
<organism evidence="3 4">
    <name type="scientific">Cytospora mali</name>
    <name type="common">Apple Valsa canker fungus</name>
    <name type="synonym">Valsa mali</name>
    <dbReference type="NCBI Taxonomy" id="578113"/>
    <lineage>
        <taxon>Eukaryota</taxon>
        <taxon>Fungi</taxon>
        <taxon>Dikarya</taxon>
        <taxon>Ascomycota</taxon>
        <taxon>Pezizomycotina</taxon>
        <taxon>Sordariomycetes</taxon>
        <taxon>Sordariomycetidae</taxon>
        <taxon>Diaporthales</taxon>
        <taxon>Cytosporaceae</taxon>
        <taxon>Cytospora</taxon>
    </lineage>
</organism>
<evidence type="ECO:0000259" key="2">
    <source>
        <dbReference type="Pfam" id="PF13391"/>
    </source>
</evidence>
<accession>A0A194W6L6</accession>
<feature type="compositionally biased region" description="Low complexity" evidence="1">
    <location>
        <begin position="156"/>
        <end position="174"/>
    </location>
</feature>
<feature type="domain" description="HNH nuclease" evidence="2">
    <location>
        <begin position="202"/>
        <end position="282"/>
    </location>
</feature>
<evidence type="ECO:0000313" key="3">
    <source>
        <dbReference type="EMBL" id="KUI71723.1"/>
    </source>
</evidence>
<dbReference type="Proteomes" id="UP000078559">
    <property type="component" value="Chromosome 7"/>
</dbReference>
<dbReference type="InterPro" id="IPR003615">
    <property type="entry name" value="HNH_nuc"/>
</dbReference>
<proteinExistence type="predicted"/>
<dbReference type="AlphaFoldDB" id="A0A194W6L6"/>
<protein>
    <recommendedName>
        <fullName evidence="2">HNH nuclease domain-containing protein</fullName>
    </recommendedName>
</protein>
<feature type="region of interest" description="Disordered" evidence="1">
    <location>
        <begin position="355"/>
        <end position="465"/>
    </location>
</feature>
<sequence>MSVNKSVRAAHCNVRIYTNSIQVATIYQLDGLLSVKDVTHDLELCLLFDRPDDDAGLWQPALLAKDGNIIILDQQDSSEFPTPPNNETVKYNYIYHSTFGCTRQELHRLQDTCIKIAKLPKARRDPRYIAVGKTSSDERFQRFPTRALSLKRRSISSRTSSPSPTRTDYPDVEIPPIIDPPLARAAMKSFREDVWKQSGYGCAVTRRGNLSGSPAPGIEAAHIVPQSHWMVFPMNDQQDVADPENDTDLGFAWKGIWSANTNGIMLESTLYKCFNARLFSIHPVSRKIRVFVNSDILIPYHGQIITLSGDIPEKILWHHYHMTILENVTAPDVPPPPRVLTDIPELPPRAKVLKASEGDPSKQPTNLGTPPSGAPSSGGVLSSLPPYDATAHPPSSPPSEPGSEERMSWPFGKEIIESPGAAQPLVGDTGDHEEHGRSRGRSRVTKRCIATRENGENEKKRQRLE</sequence>
<dbReference type="Pfam" id="PF13391">
    <property type="entry name" value="HNH_2"/>
    <property type="match status" value="1"/>
</dbReference>
<name>A0A194W6L6_CYTMA</name>
<gene>
    <name evidence="3" type="ORF">VM1G_07347</name>
</gene>